<dbReference type="RefSeq" id="WP_380083082.1">
    <property type="nucleotide sequence ID" value="NZ_JBHSWD010000001.1"/>
</dbReference>
<comment type="caution">
    <text evidence="1">The sequence shown here is derived from an EMBL/GenBank/DDBJ whole genome shotgun (WGS) entry which is preliminary data.</text>
</comment>
<evidence type="ECO:0000313" key="2">
    <source>
        <dbReference type="Proteomes" id="UP001596297"/>
    </source>
</evidence>
<dbReference type="EMBL" id="JBHSWD010000001">
    <property type="protein sequence ID" value="MFC6592067.1"/>
    <property type="molecule type" value="Genomic_DNA"/>
</dbReference>
<accession>A0ABW1YFM3</accession>
<proteinExistence type="predicted"/>
<evidence type="ECO:0000313" key="1">
    <source>
        <dbReference type="EMBL" id="MFC6592067.1"/>
    </source>
</evidence>
<name>A0ABW1YFM3_9DEIO</name>
<reference evidence="2" key="1">
    <citation type="journal article" date="2019" name="Int. J. Syst. Evol. Microbiol.">
        <title>The Global Catalogue of Microorganisms (GCM) 10K type strain sequencing project: providing services to taxonomists for standard genome sequencing and annotation.</title>
        <authorList>
            <consortium name="The Broad Institute Genomics Platform"/>
            <consortium name="The Broad Institute Genome Sequencing Center for Infectious Disease"/>
            <person name="Wu L."/>
            <person name="Ma J."/>
        </authorList>
    </citation>
    <scope>NUCLEOTIDE SEQUENCE [LARGE SCALE GENOMIC DNA]</scope>
    <source>
        <strain evidence="2">CGMCC 1.15772</strain>
    </source>
</reference>
<dbReference type="Proteomes" id="UP001596297">
    <property type="component" value="Unassembled WGS sequence"/>
</dbReference>
<gene>
    <name evidence="1" type="ORF">ACFP81_08680</name>
</gene>
<protein>
    <submittedName>
        <fullName evidence="1">Uncharacterized protein</fullName>
    </submittedName>
</protein>
<organism evidence="1 2">
    <name type="scientific">Deinococcus lacus</name>
    <dbReference type="NCBI Taxonomy" id="392561"/>
    <lineage>
        <taxon>Bacteria</taxon>
        <taxon>Thermotogati</taxon>
        <taxon>Deinococcota</taxon>
        <taxon>Deinococci</taxon>
        <taxon>Deinococcales</taxon>
        <taxon>Deinococcaceae</taxon>
        <taxon>Deinococcus</taxon>
    </lineage>
</organism>
<keyword evidence="2" id="KW-1185">Reference proteome</keyword>
<sequence length="273" mass="31789">MEIGIRRKLLGQFGSIKEAEEFFRERFSWSSRIDFDPPIYSTSRRIVDKLEQAISFSEKVVIVKSKESEYVLEYRPNSHGASISHRSPLPLLIVRPEIASLIKIKLDVKKLEELRFHFLGEAEAILVAECMAKWSHEEDIFAELLKLFFRAPRWPVIALNLLPEEILLKKVEAEGCPLNFCAFSAWRGELEQVPPQYHCPEDFPDELMPINQPIPNIKLGEKLGWTYVGMTQQYLREGHIFLCIWIDVWNHTENPDRFVSLPVNFWPVEADHA</sequence>